<reference evidence="7 8" key="1">
    <citation type="submission" date="2019-12" db="EMBL/GenBank/DDBJ databases">
        <authorList>
            <person name="Floudas D."/>
            <person name="Bentzer J."/>
            <person name="Ahren D."/>
            <person name="Johansson T."/>
            <person name="Persson P."/>
            <person name="Tunlid A."/>
        </authorList>
    </citation>
    <scope>NUCLEOTIDE SEQUENCE [LARGE SCALE GENOMIC DNA]</scope>
    <source>
        <strain evidence="7 8">CBS 102.39</strain>
    </source>
</reference>
<proteinExistence type="predicted"/>
<evidence type="ECO:0000313" key="7">
    <source>
        <dbReference type="EMBL" id="KAF4618854.1"/>
    </source>
</evidence>
<dbReference type="PANTHER" id="PTHR31794:SF2">
    <property type="entry name" value="AUXIN EFFLUX TRANSPORTER FAMILY PROTEIN (EUROFUNG)"/>
    <property type="match status" value="1"/>
</dbReference>
<feature type="compositionally biased region" description="Low complexity" evidence="5">
    <location>
        <begin position="540"/>
        <end position="550"/>
    </location>
</feature>
<dbReference type="GO" id="GO:0055085">
    <property type="term" value="P:transmembrane transport"/>
    <property type="evidence" value="ECO:0007669"/>
    <property type="project" value="InterPro"/>
</dbReference>
<keyword evidence="4 6" id="KW-0472">Membrane</keyword>
<evidence type="ECO:0000256" key="5">
    <source>
        <dbReference type="SAM" id="MobiDB-lite"/>
    </source>
</evidence>
<dbReference type="Pfam" id="PF03547">
    <property type="entry name" value="Mem_trans"/>
    <property type="match status" value="1"/>
</dbReference>
<feature type="compositionally biased region" description="Polar residues" evidence="5">
    <location>
        <begin position="392"/>
        <end position="404"/>
    </location>
</feature>
<organism evidence="7 8">
    <name type="scientific">Agrocybe pediades</name>
    <dbReference type="NCBI Taxonomy" id="84607"/>
    <lineage>
        <taxon>Eukaryota</taxon>
        <taxon>Fungi</taxon>
        <taxon>Dikarya</taxon>
        <taxon>Basidiomycota</taxon>
        <taxon>Agaricomycotina</taxon>
        <taxon>Agaricomycetes</taxon>
        <taxon>Agaricomycetidae</taxon>
        <taxon>Agaricales</taxon>
        <taxon>Agaricineae</taxon>
        <taxon>Strophariaceae</taxon>
        <taxon>Agrocybe</taxon>
    </lineage>
</organism>
<evidence type="ECO:0000256" key="4">
    <source>
        <dbReference type="ARBA" id="ARBA00023136"/>
    </source>
</evidence>
<evidence type="ECO:0000256" key="6">
    <source>
        <dbReference type="SAM" id="Phobius"/>
    </source>
</evidence>
<feature type="transmembrane region" description="Helical" evidence="6">
    <location>
        <begin position="54"/>
        <end position="76"/>
    </location>
</feature>
<name>A0A8H4VSZ1_9AGAR</name>
<feature type="region of interest" description="Disordered" evidence="5">
    <location>
        <begin position="536"/>
        <end position="559"/>
    </location>
</feature>
<comment type="subcellular location">
    <subcellularLocation>
        <location evidence="1">Membrane</location>
        <topology evidence="1">Multi-pass membrane protein</topology>
    </subcellularLocation>
</comment>
<keyword evidence="2 6" id="KW-0812">Transmembrane</keyword>
<evidence type="ECO:0000256" key="2">
    <source>
        <dbReference type="ARBA" id="ARBA00022692"/>
    </source>
</evidence>
<comment type="caution">
    <text evidence="7">The sequence shown here is derived from an EMBL/GenBank/DDBJ whole genome shotgun (WGS) entry which is preliminary data.</text>
</comment>
<feature type="region of interest" description="Disordered" evidence="5">
    <location>
        <begin position="373"/>
        <end position="451"/>
    </location>
</feature>
<evidence type="ECO:0000256" key="1">
    <source>
        <dbReference type="ARBA" id="ARBA00004141"/>
    </source>
</evidence>
<evidence type="ECO:0000313" key="8">
    <source>
        <dbReference type="Proteomes" id="UP000521872"/>
    </source>
</evidence>
<dbReference type="GO" id="GO:0005783">
    <property type="term" value="C:endoplasmic reticulum"/>
    <property type="evidence" value="ECO:0007669"/>
    <property type="project" value="TreeGrafter"/>
</dbReference>
<sequence length="632" mass="68873">MATSHSAAQLPFGLSLLTTIVSGGGGDANGNGAAAWFNLDLNAPSKSGTPFGQLLLAVFNSILQVFLLCAAGYILAKQGVLDKKTQKQINRLNVNLFTPALLFSKVAFYLTPAKLKELWIIPIWFVIVTFASMFVGRGLGWLAGLRRSQRSFITAAAMFMNSNTLPIALMQSLVVSVPDLAWDALADGGGGTDGNKDSGGDNKNAMLGRALTYLTMYSVFFLDLPVFGSDGYDNEGLSPFGSVRYSYGVSLLSKADTVLVPANDEPGSSTPSTASFPTNPSKRILEENANEQTPLLLSSEHQDHEGSEHEWTSYPSTSTLVHEHHQHHHETHENAVPPIIGLPGPSPEASRHEGSLVGSPKALGAGALPPALQEAVSNSTSFVRTKPRKRSTTFYNSFPNSPNDSRVDLTASVVMEEESGGSSSGDEESRLGGRGEEESLPTHHQHQHHKAKPSFFKRVWVSARKRTYRAMVAVQNFMTVPLYASLLSLIVACSPPLKHGLEHHMQPVNDALSQAGKCAVPLTLVVLGGYFYTPPEESDAAPPTSSSSPTKLSTRKKKDKRSYATRIKEWYVFWKEERARRKEREAKDPKRRPGETKTIVLAVLARMVITPVLLLPIMVWATKSDWHVVFDE</sequence>
<dbReference type="EMBL" id="JAACJL010000017">
    <property type="protein sequence ID" value="KAF4618854.1"/>
    <property type="molecule type" value="Genomic_DNA"/>
</dbReference>
<dbReference type="GO" id="GO:0016020">
    <property type="term" value="C:membrane"/>
    <property type="evidence" value="ECO:0007669"/>
    <property type="project" value="UniProtKB-SubCell"/>
</dbReference>
<keyword evidence="8" id="KW-1185">Reference proteome</keyword>
<protein>
    <submittedName>
        <fullName evidence="7">Uncharacterized protein</fullName>
    </submittedName>
</protein>
<feature type="transmembrane region" description="Helical" evidence="6">
    <location>
        <begin position="599"/>
        <end position="621"/>
    </location>
</feature>
<gene>
    <name evidence="7" type="ORF">D9613_009676</name>
</gene>
<dbReference type="InterPro" id="IPR004776">
    <property type="entry name" value="Mem_transp_PIN-like"/>
</dbReference>
<feature type="transmembrane region" description="Helical" evidence="6">
    <location>
        <begin position="96"/>
        <end position="113"/>
    </location>
</feature>
<evidence type="ECO:0000256" key="3">
    <source>
        <dbReference type="ARBA" id="ARBA00022989"/>
    </source>
</evidence>
<feature type="compositionally biased region" description="Basic and acidic residues" evidence="5">
    <location>
        <begin position="427"/>
        <end position="441"/>
    </location>
</feature>
<keyword evidence="3 6" id="KW-1133">Transmembrane helix</keyword>
<feature type="transmembrane region" description="Helical" evidence="6">
    <location>
        <begin position="119"/>
        <end position="143"/>
    </location>
</feature>
<accession>A0A8H4VSZ1</accession>
<dbReference type="Proteomes" id="UP000521872">
    <property type="component" value="Unassembled WGS sequence"/>
</dbReference>
<dbReference type="AlphaFoldDB" id="A0A8H4VSZ1"/>
<dbReference type="PANTHER" id="PTHR31794">
    <property type="entry name" value="AUXIN EFFLUX TRANSPORTER FAMILY PROTEIN (EUROFUNG)"/>
    <property type="match status" value="1"/>
</dbReference>